<dbReference type="EMBL" id="UAUU01000009">
    <property type="protein sequence ID" value="SPZ88575.1"/>
    <property type="molecule type" value="Genomic_DNA"/>
</dbReference>
<protein>
    <recommendedName>
        <fullName evidence="2">Lipid A biosynthesis acyltransferase</fullName>
    </recommendedName>
</protein>
<reference evidence="1" key="1">
    <citation type="submission" date="2018-06" db="EMBL/GenBank/DDBJ databases">
        <authorList>
            <consortium name="Pathogen Informatics"/>
            <person name="Doyle S."/>
        </authorList>
    </citation>
    <scope>NUCLEOTIDE SEQUENCE [LARGE SCALE GENOMIC DNA]</scope>
    <source>
        <strain evidence="1">NCTC11343</strain>
    </source>
</reference>
<dbReference type="AlphaFoldDB" id="A0A2X2JMG4"/>
<organism evidence="1">
    <name type="scientific">Sphingobacterium multivorum</name>
    <dbReference type="NCBI Taxonomy" id="28454"/>
    <lineage>
        <taxon>Bacteria</taxon>
        <taxon>Pseudomonadati</taxon>
        <taxon>Bacteroidota</taxon>
        <taxon>Sphingobacteriia</taxon>
        <taxon>Sphingobacteriales</taxon>
        <taxon>Sphingobacteriaceae</taxon>
        <taxon>Sphingobacterium</taxon>
    </lineage>
</organism>
<name>A0A2X2JMG4_SPHMU</name>
<proteinExistence type="predicted"/>
<accession>A0A2X2JMG4</accession>
<gene>
    <name evidence="1" type="ORF">NCTC11343_03565</name>
</gene>
<evidence type="ECO:0000313" key="1">
    <source>
        <dbReference type="EMBL" id="SPZ88575.1"/>
    </source>
</evidence>
<dbReference type="Proteomes" id="UP000251241">
    <property type="component" value="Unassembled WGS sequence"/>
</dbReference>
<sequence length="307" mass="36078">MQFTWRAAMQAYTEKDWRNFVFFSANVQHLLGIHQLDIQQNLHREVINFSRRQAQTDATKFLFADNIFWLSPPERPQVILSFHFGYYRAVPAFLLQRGYKLCIPVAKEVILQQSQHYAALLGDRWQKQVVFLDAEDPYLFFKLRQQMDLGYHIFCYLDGGASAAKDFQAQKLSEIPFLNGSIKIKHGILHMAFLLQKNITVLIAKIAAENEPIVICTLSHWFKNWFPSARQFTDYFSRIIYGDFEEILLEYPEAWEAWFYLHKSMSPSSDEATWSATNRIISFSMKEKQLLLDKFTYLSYPLPVTIL</sequence>
<dbReference type="GeneID" id="97183418"/>
<evidence type="ECO:0008006" key="2">
    <source>
        <dbReference type="Google" id="ProtNLM"/>
    </source>
</evidence>
<dbReference type="RefSeq" id="WP_112375371.1">
    <property type="nucleotide sequence ID" value="NZ_CP069793.1"/>
</dbReference>